<dbReference type="GO" id="GO:0046872">
    <property type="term" value="F:metal ion binding"/>
    <property type="evidence" value="ECO:0007669"/>
    <property type="project" value="UniProtKB-KW"/>
</dbReference>
<evidence type="ECO:0000256" key="9">
    <source>
        <dbReference type="ARBA" id="ARBA00023004"/>
    </source>
</evidence>
<dbReference type="InParanoid" id="M4BYT6"/>
<dbReference type="SMART" id="SM00665">
    <property type="entry name" value="B561"/>
    <property type="match status" value="1"/>
</dbReference>
<keyword evidence="3" id="KW-0813">Transport</keyword>
<dbReference type="PROSITE" id="PS50939">
    <property type="entry name" value="CYTOCHROME_B561"/>
    <property type="match status" value="1"/>
</dbReference>
<proteinExistence type="predicted"/>
<feature type="transmembrane region" description="Helical" evidence="11">
    <location>
        <begin position="20"/>
        <end position="42"/>
    </location>
</feature>
<dbReference type="GO" id="GO:0016020">
    <property type="term" value="C:membrane"/>
    <property type="evidence" value="ECO:0007669"/>
    <property type="project" value="UniProtKB-SubCell"/>
</dbReference>
<name>M4BYT6_HYAAE</name>
<reference evidence="13" key="2">
    <citation type="submission" date="2015-06" db="UniProtKB">
        <authorList>
            <consortium name="EnsemblProtists"/>
        </authorList>
    </citation>
    <scope>IDENTIFICATION</scope>
    <source>
        <strain evidence="13">Emoy2</strain>
    </source>
</reference>
<evidence type="ECO:0000313" key="14">
    <source>
        <dbReference type="Proteomes" id="UP000011713"/>
    </source>
</evidence>
<evidence type="ECO:0000256" key="2">
    <source>
        <dbReference type="ARBA" id="ARBA00004141"/>
    </source>
</evidence>
<dbReference type="Proteomes" id="UP000011713">
    <property type="component" value="Unassembled WGS sequence"/>
</dbReference>
<dbReference type="Pfam" id="PF03188">
    <property type="entry name" value="Cytochrom_B561"/>
    <property type="match status" value="1"/>
</dbReference>
<keyword evidence="7" id="KW-0249">Electron transport</keyword>
<feature type="transmembrane region" description="Helical" evidence="11">
    <location>
        <begin position="54"/>
        <end position="73"/>
    </location>
</feature>
<dbReference type="PANTHER" id="PTHR10106">
    <property type="entry name" value="CYTOCHROME B561-RELATED"/>
    <property type="match status" value="1"/>
</dbReference>
<dbReference type="Gene3D" id="1.20.120.1770">
    <property type="match status" value="1"/>
</dbReference>
<accession>M4BYT6</accession>
<keyword evidence="8 11" id="KW-1133">Transmembrane helix</keyword>
<dbReference type="EMBL" id="JH598050">
    <property type="status" value="NOT_ANNOTATED_CDS"/>
    <property type="molecule type" value="Genomic_DNA"/>
</dbReference>
<sequence length="145" mass="15946">MQAALAYISLPFSHEVKKRIHLSLHALGFLSAALGAIAVFRFHNEHNITNLYSLHSWLGLTVVILFLALSGILEKLSFNNSCNVSGVLHGEDVKGHMAADCVTGNVIGLLVAFSLVFVVVTIWHDKHSKSKKTRRDEMTPLLLDS</sequence>
<keyword evidence="4" id="KW-0349">Heme</keyword>
<evidence type="ECO:0000256" key="6">
    <source>
        <dbReference type="ARBA" id="ARBA00022723"/>
    </source>
</evidence>
<evidence type="ECO:0000256" key="5">
    <source>
        <dbReference type="ARBA" id="ARBA00022692"/>
    </source>
</evidence>
<reference evidence="14" key="1">
    <citation type="journal article" date="2010" name="Science">
        <title>Signatures of adaptation to obligate biotrophy in the Hyaloperonospora arabidopsidis genome.</title>
        <authorList>
            <person name="Baxter L."/>
            <person name="Tripathy S."/>
            <person name="Ishaque N."/>
            <person name="Boot N."/>
            <person name="Cabral A."/>
            <person name="Kemen E."/>
            <person name="Thines M."/>
            <person name="Ah-Fong A."/>
            <person name="Anderson R."/>
            <person name="Badejoko W."/>
            <person name="Bittner-Eddy P."/>
            <person name="Boore J.L."/>
            <person name="Chibucos M.C."/>
            <person name="Coates M."/>
            <person name="Dehal P."/>
            <person name="Delehaunty K."/>
            <person name="Dong S."/>
            <person name="Downton P."/>
            <person name="Dumas B."/>
            <person name="Fabro G."/>
            <person name="Fronick C."/>
            <person name="Fuerstenberg S.I."/>
            <person name="Fulton L."/>
            <person name="Gaulin E."/>
            <person name="Govers F."/>
            <person name="Hughes L."/>
            <person name="Humphray S."/>
            <person name="Jiang R.H."/>
            <person name="Judelson H."/>
            <person name="Kamoun S."/>
            <person name="Kyung K."/>
            <person name="Meijer H."/>
            <person name="Minx P."/>
            <person name="Morris P."/>
            <person name="Nelson J."/>
            <person name="Phuntumart V."/>
            <person name="Qutob D."/>
            <person name="Rehmany A."/>
            <person name="Rougon-Cardoso A."/>
            <person name="Ryden P."/>
            <person name="Torto-Alalibo T."/>
            <person name="Studholme D."/>
            <person name="Wang Y."/>
            <person name="Win J."/>
            <person name="Wood J."/>
            <person name="Clifton S.W."/>
            <person name="Rogers J."/>
            <person name="Van den Ackerveken G."/>
            <person name="Jones J.D."/>
            <person name="McDowell J.M."/>
            <person name="Beynon J."/>
            <person name="Tyler B.M."/>
        </authorList>
    </citation>
    <scope>NUCLEOTIDE SEQUENCE [LARGE SCALE GENOMIC DNA]</scope>
    <source>
        <strain evidence="14">Emoy2</strain>
    </source>
</reference>
<evidence type="ECO:0000259" key="12">
    <source>
        <dbReference type="PROSITE" id="PS50939"/>
    </source>
</evidence>
<evidence type="ECO:0000256" key="8">
    <source>
        <dbReference type="ARBA" id="ARBA00022989"/>
    </source>
</evidence>
<evidence type="ECO:0000256" key="1">
    <source>
        <dbReference type="ARBA" id="ARBA00001970"/>
    </source>
</evidence>
<evidence type="ECO:0000256" key="3">
    <source>
        <dbReference type="ARBA" id="ARBA00022448"/>
    </source>
</evidence>
<organism evidence="13 14">
    <name type="scientific">Hyaloperonospora arabidopsidis (strain Emoy2)</name>
    <name type="common">Downy mildew agent</name>
    <name type="synonym">Peronospora arabidopsidis</name>
    <dbReference type="NCBI Taxonomy" id="559515"/>
    <lineage>
        <taxon>Eukaryota</taxon>
        <taxon>Sar</taxon>
        <taxon>Stramenopiles</taxon>
        <taxon>Oomycota</taxon>
        <taxon>Peronosporomycetes</taxon>
        <taxon>Peronosporales</taxon>
        <taxon>Peronosporaceae</taxon>
        <taxon>Hyaloperonospora</taxon>
    </lineage>
</organism>
<evidence type="ECO:0000256" key="7">
    <source>
        <dbReference type="ARBA" id="ARBA00022982"/>
    </source>
</evidence>
<evidence type="ECO:0000256" key="10">
    <source>
        <dbReference type="ARBA" id="ARBA00023136"/>
    </source>
</evidence>
<dbReference type="AlphaFoldDB" id="M4BYT6"/>
<dbReference type="VEuPathDB" id="FungiDB:HpaG811734"/>
<feature type="domain" description="Cytochrome b561" evidence="12">
    <location>
        <begin position="1"/>
        <end position="145"/>
    </location>
</feature>
<keyword evidence="10 11" id="KW-0472">Membrane</keyword>
<dbReference type="InterPro" id="IPR043205">
    <property type="entry name" value="CYB561/CYBRD1-like"/>
</dbReference>
<dbReference type="EnsemblProtists" id="HpaT811734">
    <property type="protein sequence ID" value="HpaP811734"/>
    <property type="gene ID" value="HpaG811734"/>
</dbReference>
<dbReference type="GO" id="GO:0016491">
    <property type="term" value="F:oxidoreductase activity"/>
    <property type="evidence" value="ECO:0007669"/>
    <property type="project" value="InterPro"/>
</dbReference>
<dbReference type="eggNOG" id="KOG1619">
    <property type="taxonomic scope" value="Eukaryota"/>
</dbReference>
<evidence type="ECO:0000256" key="4">
    <source>
        <dbReference type="ARBA" id="ARBA00022617"/>
    </source>
</evidence>
<comment type="subcellular location">
    <subcellularLocation>
        <location evidence="2">Membrane</location>
        <topology evidence="2">Multi-pass membrane protein</topology>
    </subcellularLocation>
</comment>
<keyword evidence="5 11" id="KW-0812">Transmembrane</keyword>
<feature type="transmembrane region" description="Helical" evidence="11">
    <location>
        <begin position="106"/>
        <end position="124"/>
    </location>
</feature>
<evidence type="ECO:0000313" key="13">
    <source>
        <dbReference type="EnsemblProtists" id="HpaP811734"/>
    </source>
</evidence>
<evidence type="ECO:0000256" key="11">
    <source>
        <dbReference type="SAM" id="Phobius"/>
    </source>
</evidence>
<keyword evidence="14" id="KW-1185">Reference proteome</keyword>
<dbReference type="PANTHER" id="PTHR10106:SF0">
    <property type="entry name" value="LD36721P"/>
    <property type="match status" value="1"/>
</dbReference>
<protein>
    <recommendedName>
        <fullName evidence="12">Cytochrome b561 domain-containing protein</fullName>
    </recommendedName>
</protein>
<keyword evidence="6" id="KW-0479">Metal-binding</keyword>
<comment type="cofactor">
    <cofactor evidence="1">
        <name>heme b</name>
        <dbReference type="ChEBI" id="CHEBI:60344"/>
    </cofactor>
</comment>
<keyword evidence="9" id="KW-0408">Iron</keyword>
<dbReference type="HOGENOM" id="CLU_1790622_0_0_1"/>
<dbReference type="InterPro" id="IPR006593">
    <property type="entry name" value="Cyt_b561/ferric_Rdtase_TM"/>
</dbReference>